<evidence type="ECO:0000313" key="1">
    <source>
        <dbReference type="EMBL" id="KAF3342115.1"/>
    </source>
</evidence>
<sequence length="72" mass="7851">MLSIGVVSGWWISVGVVLEKLSLPPPHLWRRCCFRRTCPDPTATTGSPGIGITLFLSSVLANSQIWLLVMQG</sequence>
<evidence type="ECO:0000313" key="2">
    <source>
        <dbReference type="Proteomes" id="UP000623129"/>
    </source>
</evidence>
<protein>
    <submittedName>
        <fullName evidence="1">Uncharacterized protein</fullName>
    </submittedName>
</protein>
<reference evidence="1" key="1">
    <citation type="submission" date="2020-01" db="EMBL/GenBank/DDBJ databases">
        <title>Genome sequence of Kobresia littledalei, the first chromosome-level genome in the family Cyperaceae.</title>
        <authorList>
            <person name="Qu G."/>
        </authorList>
    </citation>
    <scope>NUCLEOTIDE SEQUENCE</scope>
    <source>
        <strain evidence="1">C.B.Clarke</strain>
        <tissue evidence="1">Leaf</tissue>
    </source>
</reference>
<organism evidence="1 2">
    <name type="scientific">Carex littledalei</name>
    <dbReference type="NCBI Taxonomy" id="544730"/>
    <lineage>
        <taxon>Eukaryota</taxon>
        <taxon>Viridiplantae</taxon>
        <taxon>Streptophyta</taxon>
        <taxon>Embryophyta</taxon>
        <taxon>Tracheophyta</taxon>
        <taxon>Spermatophyta</taxon>
        <taxon>Magnoliopsida</taxon>
        <taxon>Liliopsida</taxon>
        <taxon>Poales</taxon>
        <taxon>Cyperaceae</taxon>
        <taxon>Cyperoideae</taxon>
        <taxon>Cariceae</taxon>
        <taxon>Carex</taxon>
        <taxon>Carex subgen. Euthyceras</taxon>
    </lineage>
</organism>
<proteinExistence type="predicted"/>
<name>A0A833RB79_9POAL</name>
<comment type="caution">
    <text evidence="1">The sequence shown here is derived from an EMBL/GenBank/DDBJ whole genome shotgun (WGS) entry which is preliminary data.</text>
</comment>
<dbReference type="EMBL" id="SWLB01000001">
    <property type="protein sequence ID" value="KAF3342115.1"/>
    <property type="molecule type" value="Genomic_DNA"/>
</dbReference>
<keyword evidence="2" id="KW-1185">Reference proteome</keyword>
<dbReference type="AlphaFoldDB" id="A0A833RB79"/>
<gene>
    <name evidence="1" type="ORF">FCM35_KLT00753</name>
</gene>
<dbReference type="Proteomes" id="UP000623129">
    <property type="component" value="Unassembled WGS sequence"/>
</dbReference>
<accession>A0A833RB79</accession>